<dbReference type="PANTHER" id="PTHR42643">
    <property type="entry name" value="IONOTROPIC RECEPTOR 20A-RELATED"/>
    <property type="match status" value="1"/>
</dbReference>
<evidence type="ECO:0000256" key="9">
    <source>
        <dbReference type="SAM" id="SignalP"/>
    </source>
</evidence>
<evidence type="ECO:0000256" key="8">
    <source>
        <dbReference type="SAM" id="Phobius"/>
    </source>
</evidence>
<organism evidence="10 11">
    <name type="scientific">Allacma fusca</name>
    <dbReference type="NCBI Taxonomy" id="39272"/>
    <lineage>
        <taxon>Eukaryota</taxon>
        <taxon>Metazoa</taxon>
        <taxon>Ecdysozoa</taxon>
        <taxon>Arthropoda</taxon>
        <taxon>Hexapoda</taxon>
        <taxon>Collembola</taxon>
        <taxon>Symphypleona</taxon>
        <taxon>Sminthuridae</taxon>
        <taxon>Allacma</taxon>
    </lineage>
</organism>
<evidence type="ECO:0000313" key="10">
    <source>
        <dbReference type="EMBL" id="CAG7725863.1"/>
    </source>
</evidence>
<evidence type="ECO:0000313" key="11">
    <source>
        <dbReference type="Proteomes" id="UP000708208"/>
    </source>
</evidence>
<protein>
    <recommendedName>
        <fullName evidence="12">Glutamate receptor</fullName>
    </recommendedName>
</protein>
<evidence type="ECO:0000256" key="3">
    <source>
        <dbReference type="ARBA" id="ARBA00022692"/>
    </source>
</evidence>
<dbReference type="OrthoDB" id="8182981at2759"/>
<keyword evidence="3 8" id="KW-0812">Transmembrane</keyword>
<sequence length="485" mass="55139">MRDISTKFSLLLFIFLKTLQGSELNLKTELKAALEGQQFLESIITRMDIKSCEILCVRSNTAENKILNFDKINSPMKQILILSKIVLSKNWTDSEEITLKYGWHFNAKKYSVPCTVIFVIFNIYTEGLSEQLSNLIFKRHHEMAKRDEDFYVFIKIYKKTPKDSTESKIIEDLKLPKTIFVLISPNKFKVQNLCMICSVTKKYRNIFIDDISKEGIFQKSLKNLHGRELKVSLITGVPSRVALKKVAEERFVLERGVYKFVLLELEKRLNFTTLAFPSIGGGGSGNLLKNGSWNGAMGDVIDGRADIGFCAGQNWLRYQYTDMAGAMEFMVLSFARGKPLPEFTWKAALLPFSLEVWIGCGASFLLGFSIMLILNDAKIWGIKKPSKNIVLLEFAISAFFERPCEIVGNLNLRNFVTFWSLMGLVMATVYKGIVVSLLAFPFFTPAPNSFDELSASSKYLWGLQFYGGLAYDLFKYSSNPTMQHL</sequence>
<keyword evidence="2" id="KW-1003">Cell membrane</keyword>
<keyword evidence="7" id="KW-0325">Glycoprotein</keyword>
<keyword evidence="5 8" id="KW-0472">Membrane</keyword>
<dbReference type="InterPro" id="IPR052192">
    <property type="entry name" value="Insect_Ionotropic_Sensory_Rcpt"/>
</dbReference>
<comment type="caution">
    <text evidence="10">The sequence shown here is derived from an EMBL/GenBank/DDBJ whole genome shotgun (WGS) entry which is preliminary data.</text>
</comment>
<keyword evidence="9" id="KW-0732">Signal</keyword>
<evidence type="ECO:0000256" key="1">
    <source>
        <dbReference type="ARBA" id="ARBA00004651"/>
    </source>
</evidence>
<evidence type="ECO:0000256" key="5">
    <source>
        <dbReference type="ARBA" id="ARBA00023136"/>
    </source>
</evidence>
<dbReference type="EMBL" id="CAJVCH010127697">
    <property type="protein sequence ID" value="CAG7725863.1"/>
    <property type="molecule type" value="Genomic_DNA"/>
</dbReference>
<feature type="transmembrane region" description="Helical" evidence="8">
    <location>
        <begin position="418"/>
        <end position="443"/>
    </location>
</feature>
<proteinExistence type="predicted"/>
<feature type="signal peptide" evidence="9">
    <location>
        <begin position="1"/>
        <end position="21"/>
    </location>
</feature>
<feature type="chain" id="PRO_5035263608" description="Glutamate receptor" evidence="9">
    <location>
        <begin position="22"/>
        <end position="485"/>
    </location>
</feature>
<name>A0A8J2JV83_9HEXA</name>
<evidence type="ECO:0008006" key="12">
    <source>
        <dbReference type="Google" id="ProtNLM"/>
    </source>
</evidence>
<keyword evidence="4 8" id="KW-1133">Transmembrane helix</keyword>
<gene>
    <name evidence="10" type="ORF">AFUS01_LOCUS14803</name>
</gene>
<keyword evidence="11" id="KW-1185">Reference proteome</keyword>
<feature type="transmembrane region" description="Helical" evidence="8">
    <location>
        <begin position="356"/>
        <end position="374"/>
    </location>
</feature>
<evidence type="ECO:0000256" key="2">
    <source>
        <dbReference type="ARBA" id="ARBA00022475"/>
    </source>
</evidence>
<dbReference type="Proteomes" id="UP000708208">
    <property type="component" value="Unassembled WGS sequence"/>
</dbReference>
<comment type="subcellular location">
    <subcellularLocation>
        <location evidence="1">Cell membrane</location>
        <topology evidence="1">Multi-pass membrane protein</topology>
    </subcellularLocation>
</comment>
<dbReference type="PANTHER" id="PTHR42643:SF24">
    <property type="entry name" value="IONOTROPIC RECEPTOR 60A"/>
    <property type="match status" value="1"/>
</dbReference>
<evidence type="ECO:0000256" key="6">
    <source>
        <dbReference type="ARBA" id="ARBA00023170"/>
    </source>
</evidence>
<reference evidence="10" key="1">
    <citation type="submission" date="2021-06" db="EMBL/GenBank/DDBJ databases">
        <authorList>
            <person name="Hodson N. C."/>
            <person name="Mongue J. A."/>
            <person name="Jaron S. K."/>
        </authorList>
    </citation>
    <scope>NUCLEOTIDE SEQUENCE</scope>
</reference>
<keyword evidence="6" id="KW-0675">Receptor</keyword>
<accession>A0A8J2JV83</accession>
<evidence type="ECO:0000256" key="7">
    <source>
        <dbReference type="ARBA" id="ARBA00023180"/>
    </source>
</evidence>
<evidence type="ECO:0000256" key="4">
    <source>
        <dbReference type="ARBA" id="ARBA00022989"/>
    </source>
</evidence>
<dbReference type="AlphaFoldDB" id="A0A8J2JV83"/>
<dbReference type="GO" id="GO:0005886">
    <property type="term" value="C:plasma membrane"/>
    <property type="evidence" value="ECO:0007669"/>
    <property type="project" value="UniProtKB-SubCell"/>
</dbReference>
<feature type="non-terminal residue" evidence="10">
    <location>
        <position position="485"/>
    </location>
</feature>